<organism evidence="12">
    <name type="scientific">Lygus hesperus</name>
    <name type="common">Western plant bug</name>
    <dbReference type="NCBI Taxonomy" id="30085"/>
    <lineage>
        <taxon>Eukaryota</taxon>
        <taxon>Metazoa</taxon>
        <taxon>Ecdysozoa</taxon>
        <taxon>Arthropoda</taxon>
        <taxon>Hexapoda</taxon>
        <taxon>Insecta</taxon>
        <taxon>Pterygota</taxon>
        <taxon>Neoptera</taxon>
        <taxon>Paraneoptera</taxon>
        <taxon>Hemiptera</taxon>
        <taxon>Heteroptera</taxon>
        <taxon>Panheteroptera</taxon>
        <taxon>Cimicomorpha</taxon>
        <taxon>Miridae</taxon>
        <taxon>Mirini</taxon>
        <taxon>Lygus</taxon>
    </lineage>
</organism>
<gene>
    <name evidence="12" type="primary">Zrsr1_3</name>
    <name evidence="12" type="ORF">g.62507</name>
</gene>
<feature type="zinc finger region" description="C3H1-type" evidence="7">
    <location>
        <begin position="302"/>
        <end position="329"/>
    </location>
</feature>
<dbReference type="PANTHER" id="PTHR12620">
    <property type="entry name" value="U2 SNRNP AUXILIARY FACTOR, SMALL SUBUNIT"/>
    <property type="match status" value="1"/>
</dbReference>
<feature type="region of interest" description="Disordered" evidence="9">
    <location>
        <begin position="341"/>
        <end position="455"/>
    </location>
</feature>
<feature type="compositionally biased region" description="Basic and acidic residues" evidence="9">
    <location>
        <begin position="403"/>
        <end position="419"/>
    </location>
</feature>
<dbReference type="InterPro" id="IPR009145">
    <property type="entry name" value="U2AF_small"/>
</dbReference>
<dbReference type="PROSITE" id="PS50102">
    <property type="entry name" value="RRM"/>
    <property type="match status" value="1"/>
</dbReference>
<keyword evidence="12" id="KW-0687">Ribonucleoprotein</keyword>
<evidence type="ECO:0000256" key="6">
    <source>
        <dbReference type="PROSITE-ProRule" id="PRU00176"/>
    </source>
</evidence>
<feature type="non-terminal residue" evidence="12">
    <location>
        <position position="455"/>
    </location>
</feature>
<keyword evidence="1 7" id="KW-0479">Metal-binding</keyword>
<feature type="compositionally biased region" description="Basic and acidic residues" evidence="9">
    <location>
        <begin position="429"/>
        <end position="455"/>
    </location>
</feature>
<feature type="zinc finger region" description="C3H1-type" evidence="7">
    <location>
        <begin position="162"/>
        <end position="190"/>
    </location>
</feature>
<keyword evidence="3 7" id="KW-0863">Zinc-finger</keyword>
<dbReference type="SMART" id="SM00356">
    <property type="entry name" value="ZnF_C3H1"/>
    <property type="match status" value="2"/>
</dbReference>
<evidence type="ECO:0000313" key="12">
    <source>
        <dbReference type="EMBL" id="JAQ01956.1"/>
    </source>
</evidence>
<keyword evidence="5 6" id="KW-0694">RNA-binding</keyword>
<dbReference type="Pfam" id="PF00076">
    <property type="entry name" value="RRM_1"/>
    <property type="match status" value="1"/>
</dbReference>
<dbReference type="SMART" id="SM00361">
    <property type="entry name" value="RRM_1"/>
    <property type="match status" value="1"/>
</dbReference>
<evidence type="ECO:0000256" key="8">
    <source>
        <dbReference type="SAM" id="Coils"/>
    </source>
</evidence>
<dbReference type="GO" id="GO:1990904">
    <property type="term" value="C:ribonucleoprotein complex"/>
    <property type="evidence" value="ECO:0007669"/>
    <property type="project" value="UniProtKB-KW"/>
</dbReference>
<evidence type="ECO:0000259" key="11">
    <source>
        <dbReference type="PROSITE" id="PS50103"/>
    </source>
</evidence>
<feature type="coiled-coil region" evidence="8">
    <location>
        <begin position="101"/>
        <end position="140"/>
    </location>
</feature>
<evidence type="ECO:0000256" key="2">
    <source>
        <dbReference type="ARBA" id="ARBA00022737"/>
    </source>
</evidence>
<evidence type="ECO:0000256" key="9">
    <source>
        <dbReference type="SAM" id="MobiDB-lite"/>
    </source>
</evidence>
<feature type="domain" description="C3H1-type" evidence="11">
    <location>
        <begin position="162"/>
        <end position="190"/>
    </location>
</feature>
<keyword evidence="8" id="KW-0175">Coiled coil</keyword>
<dbReference type="InterPro" id="IPR000571">
    <property type="entry name" value="Znf_CCCH"/>
</dbReference>
<feature type="compositionally biased region" description="Basic and acidic residues" evidence="9">
    <location>
        <begin position="352"/>
        <end position="394"/>
    </location>
</feature>
<dbReference type="EMBL" id="GDHC01016673">
    <property type="protein sequence ID" value="JAQ01956.1"/>
    <property type="molecule type" value="Transcribed_RNA"/>
</dbReference>
<evidence type="ECO:0000256" key="7">
    <source>
        <dbReference type="PROSITE-ProRule" id="PRU00723"/>
    </source>
</evidence>
<dbReference type="InterPro" id="IPR035979">
    <property type="entry name" value="RBD_domain_sf"/>
</dbReference>
<evidence type="ECO:0000256" key="5">
    <source>
        <dbReference type="ARBA" id="ARBA00022884"/>
    </source>
</evidence>
<dbReference type="SUPFAM" id="SSF54928">
    <property type="entry name" value="RNA-binding domain, RBD"/>
    <property type="match status" value="1"/>
</dbReference>
<dbReference type="GO" id="GO:0000398">
    <property type="term" value="P:mRNA splicing, via spliceosome"/>
    <property type="evidence" value="ECO:0007669"/>
    <property type="project" value="InterPro"/>
</dbReference>
<dbReference type="Pfam" id="PF00642">
    <property type="entry name" value="zf-CCCH"/>
    <property type="match status" value="1"/>
</dbReference>
<dbReference type="PRINTS" id="PR01848">
    <property type="entry name" value="U2AUXFACTOR"/>
</dbReference>
<dbReference type="GO" id="GO:0003723">
    <property type="term" value="F:RNA binding"/>
    <property type="evidence" value="ECO:0007669"/>
    <property type="project" value="UniProtKB-UniRule"/>
</dbReference>
<proteinExistence type="predicted"/>
<feature type="domain" description="C3H1-type" evidence="11">
    <location>
        <begin position="302"/>
        <end position="329"/>
    </location>
</feature>
<evidence type="ECO:0000256" key="1">
    <source>
        <dbReference type="ARBA" id="ARBA00022723"/>
    </source>
</evidence>
<dbReference type="GO" id="GO:0089701">
    <property type="term" value="C:U2AF complex"/>
    <property type="evidence" value="ECO:0007669"/>
    <property type="project" value="InterPro"/>
</dbReference>
<dbReference type="Gene3D" id="3.30.70.330">
    <property type="match status" value="1"/>
</dbReference>
<reference evidence="12" key="1">
    <citation type="journal article" date="2016" name="Gigascience">
        <title>De novo construction of an expanded transcriptome assembly for the western tarnished plant bug, Lygus hesperus.</title>
        <authorList>
            <person name="Tassone E.E."/>
            <person name="Geib S.M."/>
            <person name="Hall B."/>
            <person name="Fabrick J.A."/>
            <person name="Brent C.S."/>
            <person name="Hull J.J."/>
        </authorList>
    </citation>
    <scope>NUCLEOTIDE SEQUENCE</scope>
</reference>
<keyword evidence="2" id="KW-0677">Repeat</keyword>
<evidence type="ECO:0000256" key="3">
    <source>
        <dbReference type="ARBA" id="ARBA00022771"/>
    </source>
</evidence>
<dbReference type="SMART" id="SM00360">
    <property type="entry name" value="RRM"/>
    <property type="match status" value="1"/>
</dbReference>
<dbReference type="GO" id="GO:0008270">
    <property type="term" value="F:zinc ion binding"/>
    <property type="evidence" value="ECO:0007669"/>
    <property type="project" value="UniProtKB-KW"/>
</dbReference>
<accession>A0A146L3S3</accession>
<evidence type="ECO:0000256" key="4">
    <source>
        <dbReference type="ARBA" id="ARBA00022833"/>
    </source>
</evidence>
<dbReference type="AlphaFoldDB" id="A0A146L3S3"/>
<protein>
    <submittedName>
        <fullName evidence="12">U2 small nuclear ribonucleoprotein auxiliary factor subunit-related protein 1</fullName>
    </submittedName>
</protein>
<dbReference type="InterPro" id="IPR000504">
    <property type="entry name" value="RRM_dom"/>
</dbReference>
<keyword evidence="4 7" id="KW-0862">Zinc</keyword>
<feature type="domain" description="RRM" evidence="10">
    <location>
        <begin position="220"/>
        <end position="300"/>
    </location>
</feature>
<dbReference type="PROSITE" id="PS50103">
    <property type="entry name" value="ZF_C3H1"/>
    <property type="match status" value="2"/>
</dbReference>
<dbReference type="InterPro" id="IPR003954">
    <property type="entry name" value="RRM_euk-type"/>
</dbReference>
<dbReference type="InterPro" id="IPR012677">
    <property type="entry name" value="Nucleotide-bd_a/b_plait_sf"/>
</dbReference>
<sequence>MGKHKEWRKVAKKMRRKRIRSSAAAKRDEIEKQRMDSISKTPYYKKWLAEQESLDLFREQEEKRASILAHQKWEYLETLAQERWARQQKLLLEEEVKRKEQEALIKKEWEKEQEKDRLEKEAKEKEEKKKRLQYERIMEEMESFIDGTGAKPVALNTSTESNPGKEPCQFFSKVGACRFKDSCSRNHIRPAISHIILLPGFYTHLSLDVGTQGEYDTDINLEFDHNERYRDFEEFFDDITPELEKYGRISQIRVCSNTEPHLRGNVYVAYQSERSAAAAYKALNGRYYASRMISVEFVNLLSWKAAACGLQFRGKCPKGSKCNFLHVFKNPRGKYSFYETPAHSSKRLSTTPDRDWRWTPSPEREPSGERTSNRRQDDWECDSRDENGKTDRRNSSRRSARSRSKERQSERSRLSERRSAHARPQGSSSERRSRKSDSERKIGPRDRSRSRSRSE</sequence>
<name>A0A146L3S3_LYGHE</name>
<evidence type="ECO:0000259" key="10">
    <source>
        <dbReference type="PROSITE" id="PS50102"/>
    </source>
</evidence>